<accession>A0A2T2ZSW9</accession>
<keyword evidence="3" id="KW-0732">Signal</keyword>
<dbReference type="OrthoDB" id="5226644at2759"/>
<sequence>MKTATTASLLAALLATTATAAPGLFDDIHSDFDEAKTKVEDVWSSATASSTTTTTSSSSTTTSSTATATATAYPGCTSSSSNNWCGVAVSFQTNTSAAATANTTIAPPSSFNITITDSKCNQVATKTGVQPNMGVSFDSSVGNWEFGVYSTTGRGLSLTYEGRNVSDYKSWQNFGFEYLNYTEGNVMLYGVITNCTSASNEKSTSSSSSSSSSSSNNEKDNDSSNGAVALAVSTGWLLAAVGLGMAALL</sequence>
<evidence type="ECO:0000256" key="1">
    <source>
        <dbReference type="SAM" id="MobiDB-lite"/>
    </source>
</evidence>
<feature type="region of interest" description="Disordered" evidence="1">
    <location>
        <begin position="199"/>
        <end position="224"/>
    </location>
</feature>
<dbReference type="AlphaFoldDB" id="A0A2T2ZSW9"/>
<feature type="signal peptide" evidence="3">
    <location>
        <begin position="1"/>
        <end position="20"/>
    </location>
</feature>
<evidence type="ECO:0000313" key="4">
    <source>
        <dbReference type="EMBL" id="PSR75491.1"/>
    </source>
</evidence>
<evidence type="ECO:0000313" key="5">
    <source>
        <dbReference type="Proteomes" id="UP000241462"/>
    </source>
</evidence>
<keyword evidence="2" id="KW-1133">Transmembrane helix</keyword>
<dbReference type="InParanoid" id="A0A2T2ZSW9"/>
<evidence type="ECO:0000256" key="2">
    <source>
        <dbReference type="SAM" id="Phobius"/>
    </source>
</evidence>
<protein>
    <submittedName>
        <fullName evidence="4">Uncharacterized protein</fullName>
    </submittedName>
</protein>
<name>A0A2T2ZSW9_9PEZI</name>
<proteinExistence type="predicted"/>
<organism evidence="4 5">
    <name type="scientific">Coniella lustricola</name>
    <dbReference type="NCBI Taxonomy" id="2025994"/>
    <lineage>
        <taxon>Eukaryota</taxon>
        <taxon>Fungi</taxon>
        <taxon>Dikarya</taxon>
        <taxon>Ascomycota</taxon>
        <taxon>Pezizomycotina</taxon>
        <taxon>Sordariomycetes</taxon>
        <taxon>Sordariomycetidae</taxon>
        <taxon>Diaporthales</taxon>
        <taxon>Schizoparmaceae</taxon>
        <taxon>Coniella</taxon>
    </lineage>
</organism>
<keyword evidence="2" id="KW-0472">Membrane</keyword>
<feature type="transmembrane region" description="Helical" evidence="2">
    <location>
        <begin position="227"/>
        <end position="248"/>
    </location>
</feature>
<feature type="compositionally biased region" description="Low complexity" evidence="1">
    <location>
        <begin position="44"/>
        <end position="64"/>
    </location>
</feature>
<feature type="compositionally biased region" description="Low complexity" evidence="1">
    <location>
        <begin position="199"/>
        <end position="216"/>
    </location>
</feature>
<dbReference type="Proteomes" id="UP000241462">
    <property type="component" value="Unassembled WGS sequence"/>
</dbReference>
<dbReference type="EMBL" id="KZ678758">
    <property type="protein sequence ID" value="PSR75491.1"/>
    <property type="molecule type" value="Genomic_DNA"/>
</dbReference>
<feature type="chain" id="PRO_5015718585" evidence="3">
    <location>
        <begin position="21"/>
        <end position="249"/>
    </location>
</feature>
<keyword evidence="5" id="KW-1185">Reference proteome</keyword>
<feature type="region of interest" description="Disordered" evidence="1">
    <location>
        <begin position="43"/>
        <end position="64"/>
    </location>
</feature>
<evidence type="ECO:0000256" key="3">
    <source>
        <dbReference type="SAM" id="SignalP"/>
    </source>
</evidence>
<keyword evidence="2" id="KW-0812">Transmembrane</keyword>
<reference evidence="4 5" key="1">
    <citation type="journal article" date="2018" name="Mycol. Prog.">
        <title>Coniella lustricola, a new species from submerged detritus.</title>
        <authorList>
            <person name="Raudabaugh D.B."/>
            <person name="Iturriaga T."/>
            <person name="Carver A."/>
            <person name="Mondo S."/>
            <person name="Pangilinan J."/>
            <person name="Lipzen A."/>
            <person name="He G."/>
            <person name="Amirebrahimi M."/>
            <person name="Grigoriev I.V."/>
            <person name="Miller A.N."/>
        </authorList>
    </citation>
    <scope>NUCLEOTIDE SEQUENCE [LARGE SCALE GENOMIC DNA]</scope>
    <source>
        <strain evidence="4 5">B22-T-1</strain>
    </source>
</reference>
<gene>
    <name evidence="4" type="ORF">BD289DRAFT_447603</name>
</gene>